<dbReference type="GO" id="GO:0000447">
    <property type="term" value="P:endonucleolytic cleavage in ITS1 to separate SSU-rRNA from 5.8S rRNA and LSU-rRNA from tricistronic rRNA transcript (SSU-rRNA, 5.8S rRNA, LSU-rRNA)"/>
    <property type="evidence" value="ECO:0007669"/>
    <property type="project" value="TreeGrafter"/>
</dbReference>
<dbReference type="GO" id="GO:0000056">
    <property type="term" value="P:ribosomal small subunit export from nucleus"/>
    <property type="evidence" value="ECO:0007669"/>
    <property type="project" value="TreeGrafter"/>
</dbReference>
<evidence type="ECO:0000313" key="7">
    <source>
        <dbReference type="Proteomes" id="UP001217754"/>
    </source>
</evidence>
<dbReference type="InterPro" id="IPR040000">
    <property type="entry name" value="NOP9"/>
</dbReference>
<dbReference type="AlphaFoldDB" id="A0AAF0J9E7"/>
<name>A0AAF0J9E7_9BASI</name>
<dbReference type="InterPro" id="IPR016024">
    <property type="entry name" value="ARM-type_fold"/>
</dbReference>
<dbReference type="GO" id="GO:0030686">
    <property type="term" value="C:90S preribosome"/>
    <property type="evidence" value="ECO:0007669"/>
    <property type="project" value="TreeGrafter"/>
</dbReference>
<dbReference type="InterPro" id="IPR011989">
    <property type="entry name" value="ARM-like"/>
</dbReference>
<protein>
    <recommendedName>
        <fullName evidence="1">Nucleolar protein 9</fullName>
    </recommendedName>
    <alternativeName>
        <fullName evidence="3 4">Pumilio domain-containing protein NOP9</fullName>
    </alternativeName>
</protein>
<dbReference type="GO" id="GO:0030688">
    <property type="term" value="C:preribosome, small subunit precursor"/>
    <property type="evidence" value="ECO:0007669"/>
    <property type="project" value="TreeGrafter"/>
</dbReference>
<dbReference type="Pfam" id="PF22493">
    <property type="entry name" value="PUF_NOP9"/>
    <property type="match status" value="1"/>
</dbReference>
<dbReference type="PANTHER" id="PTHR13102:SF0">
    <property type="entry name" value="NUCLEOLAR PROTEIN 9"/>
    <property type="match status" value="1"/>
</dbReference>
<dbReference type="Proteomes" id="UP001217754">
    <property type="component" value="Chromosome 2"/>
</dbReference>
<reference evidence="6" key="1">
    <citation type="submission" date="2023-03" db="EMBL/GenBank/DDBJ databases">
        <title>Mating type loci evolution in Malassezia.</title>
        <authorList>
            <person name="Coelho M.A."/>
        </authorList>
    </citation>
    <scope>NUCLEOTIDE SEQUENCE</scope>
    <source>
        <strain evidence="6">CBS 9431</strain>
    </source>
</reference>
<keyword evidence="7" id="KW-1185">Reference proteome</keyword>
<dbReference type="GO" id="GO:0003723">
    <property type="term" value="F:RNA binding"/>
    <property type="evidence" value="ECO:0007669"/>
    <property type="project" value="InterPro"/>
</dbReference>
<evidence type="ECO:0000256" key="1">
    <source>
        <dbReference type="ARBA" id="ARBA00016427"/>
    </source>
</evidence>
<evidence type="ECO:0000256" key="3">
    <source>
        <dbReference type="ARBA" id="ARBA00030932"/>
    </source>
</evidence>
<dbReference type="PANTHER" id="PTHR13102">
    <property type="entry name" value="NUCLEOLAR PROTEIN 9"/>
    <property type="match status" value="1"/>
</dbReference>
<evidence type="ECO:0000256" key="2">
    <source>
        <dbReference type="ARBA" id="ARBA00022737"/>
    </source>
</evidence>
<dbReference type="GO" id="GO:0005730">
    <property type="term" value="C:nucleolus"/>
    <property type="evidence" value="ECO:0007669"/>
    <property type="project" value="TreeGrafter"/>
</dbReference>
<feature type="compositionally biased region" description="Acidic residues" evidence="5">
    <location>
        <begin position="18"/>
        <end position="30"/>
    </location>
</feature>
<dbReference type="EMBL" id="CP119959">
    <property type="protein sequence ID" value="WFD38278.1"/>
    <property type="molecule type" value="Genomic_DNA"/>
</dbReference>
<keyword evidence="2" id="KW-0677">Repeat</keyword>
<evidence type="ECO:0000256" key="5">
    <source>
        <dbReference type="SAM" id="MobiDB-lite"/>
    </source>
</evidence>
<evidence type="ECO:0000256" key="4">
    <source>
        <dbReference type="ARBA" id="ARBA00031929"/>
    </source>
</evidence>
<feature type="region of interest" description="Disordered" evidence="5">
    <location>
        <begin position="1"/>
        <end position="30"/>
    </location>
</feature>
<dbReference type="InterPro" id="IPR001313">
    <property type="entry name" value="Pumilio_RNA-bd_rpt"/>
</dbReference>
<dbReference type="GeneID" id="85224876"/>
<dbReference type="Gene3D" id="1.25.10.10">
    <property type="entry name" value="Leucine-rich Repeat Variant"/>
    <property type="match status" value="2"/>
</dbReference>
<dbReference type="GO" id="GO:0000472">
    <property type="term" value="P:endonucleolytic cleavage to generate mature 5'-end of SSU-rRNA from (SSU-rRNA, 5.8S rRNA, LSU-rRNA)"/>
    <property type="evidence" value="ECO:0007669"/>
    <property type="project" value="TreeGrafter"/>
</dbReference>
<accession>A0AAF0J9E7</accession>
<evidence type="ECO:0000313" key="6">
    <source>
        <dbReference type="EMBL" id="WFD38278.1"/>
    </source>
</evidence>
<proteinExistence type="predicted"/>
<feature type="compositionally biased region" description="Basic residues" evidence="5">
    <location>
        <begin position="1"/>
        <end position="14"/>
    </location>
</feature>
<gene>
    <name evidence="6" type="primary">NOP9</name>
    <name evidence="6" type="ORF">MJAP1_001227</name>
</gene>
<organism evidence="6 7">
    <name type="scientific">Malassezia japonica</name>
    <dbReference type="NCBI Taxonomy" id="223818"/>
    <lineage>
        <taxon>Eukaryota</taxon>
        <taxon>Fungi</taxon>
        <taxon>Dikarya</taxon>
        <taxon>Basidiomycota</taxon>
        <taxon>Ustilaginomycotina</taxon>
        <taxon>Malasseziomycetes</taxon>
        <taxon>Malasseziales</taxon>
        <taxon>Malasseziaceae</taxon>
        <taxon>Malassezia</taxon>
    </lineage>
</organism>
<dbReference type="GO" id="GO:0000480">
    <property type="term" value="P:endonucleolytic cleavage in 5'-ETS of tricistronic rRNA transcript (SSU-rRNA, 5.8S rRNA, LSU-rRNA)"/>
    <property type="evidence" value="ECO:0007669"/>
    <property type="project" value="TreeGrafter"/>
</dbReference>
<dbReference type="RefSeq" id="XP_060121175.1">
    <property type="nucleotide sequence ID" value="XM_060265192.1"/>
</dbReference>
<sequence>MAKAERRRAPKRSKHAEEEGEQPPFEEEMQQDPEWVHMNDANTPFGLVAPEMQAYFKEVNGTLTNLLHSEDPDAGAEEAEMLLQAALTEMDGHELVLATDPTCSLVLENMAGIMKEKALRVFFDRMSGSYRVIASHRYGSHVLQSMLAAAQRMLNTSDPADNAVDADHGVLRSLPQLIEAMFFELEPELESMLTEAFASHVLRSIVALLAGVPIASFDDMRSKRSSKYRSKERQRAMVDTTSDLTETGPLCVPYAFLRLVYQLYEDLHGALSTTQLYTLIPNAVAAPSISVLLKLESGLRDGKRSMAERSDSLTSRVLGDLSEGTKERSDVMESALRDAVATHVLQSALQGASATTLDHFWEVYVRGRLAKLGGHPCANFVVSTLLRLLPVNGAPFAEALAELDQAGDHLVKNQVLGVLQAAIERCAQAHKKEQEVLDAVLSAFRFPADGDATLFVPVLLSMRTFKAYSHTVGDDAKGAKRKREESEPYTTQGSILLQRLAQLHAPHQDRLYKSLSENAALAEWCCSSTAVHVILAALAAPTATYAQRRTLLKSLMPLLVDLCDDAWGSRVADAVWNAADGFTKEKIAQLMLSHEKRLLASPYGRFFVRRLRLGIYRKSLGEWKEWAKAQTAPAPPAPPAEPVNPFGFLRTRKLDKHAKRGSAHADQQLADILSAIP</sequence>
<dbReference type="SUPFAM" id="SSF48371">
    <property type="entry name" value="ARM repeat"/>
    <property type="match status" value="2"/>
</dbReference>